<dbReference type="Proteomes" id="UP001558613">
    <property type="component" value="Unassembled WGS sequence"/>
</dbReference>
<organism evidence="1 2">
    <name type="scientific">Cirrhinus molitorella</name>
    <name type="common">mud carp</name>
    <dbReference type="NCBI Taxonomy" id="172907"/>
    <lineage>
        <taxon>Eukaryota</taxon>
        <taxon>Metazoa</taxon>
        <taxon>Chordata</taxon>
        <taxon>Craniata</taxon>
        <taxon>Vertebrata</taxon>
        <taxon>Euteleostomi</taxon>
        <taxon>Actinopterygii</taxon>
        <taxon>Neopterygii</taxon>
        <taxon>Teleostei</taxon>
        <taxon>Ostariophysi</taxon>
        <taxon>Cypriniformes</taxon>
        <taxon>Cyprinidae</taxon>
        <taxon>Labeoninae</taxon>
        <taxon>Labeonini</taxon>
        <taxon>Cirrhinus</taxon>
    </lineage>
</organism>
<name>A0ABR3P1X5_9TELE</name>
<evidence type="ECO:0000313" key="1">
    <source>
        <dbReference type="EMBL" id="KAL1282816.1"/>
    </source>
</evidence>
<reference evidence="1 2" key="1">
    <citation type="submission" date="2023-09" db="EMBL/GenBank/DDBJ databases">
        <authorList>
            <person name="Wang M."/>
        </authorList>
    </citation>
    <scope>NUCLEOTIDE SEQUENCE [LARGE SCALE GENOMIC DNA]</scope>
    <source>
        <strain evidence="1">GT-2023</strain>
        <tissue evidence="1">Liver</tissue>
    </source>
</reference>
<keyword evidence="2" id="KW-1185">Reference proteome</keyword>
<comment type="caution">
    <text evidence="1">The sequence shown here is derived from an EMBL/GenBank/DDBJ whole genome shotgun (WGS) entry which is preliminary data.</text>
</comment>
<gene>
    <name evidence="1" type="ORF">QQF64_001619</name>
</gene>
<dbReference type="EMBL" id="JAYMGO010000001">
    <property type="protein sequence ID" value="KAL1282816.1"/>
    <property type="molecule type" value="Genomic_DNA"/>
</dbReference>
<protein>
    <submittedName>
        <fullName evidence="1">Uncharacterized protein</fullName>
    </submittedName>
</protein>
<proteinExistence type="predicted"/>
<evidence type="ECO:0000313" key="2">
    <source>
        <dbReference type="Proteomes" id="UP001558613"/>
    </source>
</evidence>
<accession>A0ABR3P1X5</accession>
<sequence>MKGSFVKRPPSHIDEIALQVHTRALAQTNAHVRHVWHRNDAASITVRGLAGWQGGKRIGGETLDADSPSACHRGKIITQRCLCVPSPDFWKKGDVSGRDKEVSCLLIACFCVPPRLRYQPQTNYKEFCVLLKRTEA</sequence>